<dbReference type="PANTHER" id="PTHR43584">
    <property type="entry name" value="NUCLEOTIDYL TRANSFERASE"/>
    <property type="match status" value="1"/>
</dbReference>
<name>A0A1I1H028_9BACT</name>
<dbReference type="GO" id="GO:0016779">
    <property type="term" value="F:nucleotidyltransferase activity"/>
    <property type="evidence" value="ECO:0007669"/>
    <property type="project" value="UniProtKB-KW"/>
</dbReference>
<protein>
    <submittedName>
        <fullName evidence="4">MobA-like NTP transferase domain-containing protein</fullName>
    </submittedName>
</protein>
<dbReference type="Gene3D" id="3.90.550.10">
    <property type="entry name" value="Spore Coat Polysaccharide Biosynthesis Protein SpsA, Chain A"/>
    <property type="match status" value="1"/>
</dbReference>
<keyword evidence="5" id="KW-1185">Reference proteome</keyword>
<dbReference type="Pfam" id="PF12804">
    <property type="entry name" value="NTP_transf_3"/>
    <property type="match status" value="1"/>
</dbReference>
<dbReference type="InterPro" id="IPR029044">
    <property type="entry name" value="Nucleotide-diphossugar_trans"/>
</dbReference>
<dbReference type="RefSeq" id="WP_091510005.1">
    <property type="nucleotide sequence ID" value="NZ_FOLE01000003.1"/>
</dbReference>
<reference evidence="4 5" key="1">
    <citation type="submission" date="2016-10" db="EMBL/GenBank/DDBJ databases">
        <authorList>
            <person name="de Groot N.N."/>
        </authorList>
    </citation>
    <scope>NUCLEOTIDE SEQUENCE [LARGE SCALE GENOMIC DNA]</scope>
    <source>
        <strain evidence="4 5">DSM 6793</strain>
    </source>
</reference>
<keyword evidence="1 4" id="KW-0808">Transferase</keyword>
<dbReference type="SUPFAM" id="SSF53448">
    <property type="entry name" value="Nucleotide-diphospho-sugar transferases"/>
    <property type="match status" value="1"/>
</dbReference>
<dbReference type="EMBL" id="FOLE01000003">
    <property type="protein sequence ID" value="SFC17407.1"/>
    <property type="molecule type" value="Genomic_DNA"/>
</dbReference>
<dbReference type="InterPro" id="IPR025877">
    <property type="entry name" value="MobA-like_NTP_Trfase"/>
</dbReference>
<dbReference type="Proteomes" id="UP000199514">
    <property type="component" value="Unassembled WGS sequence"/>
</dbReference>
<dbReference type="CDD" id="cd04183">
    <property type="entry name" value="GT2_BcE_like"/>
    <property type="match status" value="1"/>
</dbReference>
<evidence type="ECO:0000256" key="1">
    <source>
        <dbReference type="ARBA" id="ARBA00022679"/>
    </source>
</evidence>
<evidence type="ECO:0000313" key="5">
    <source>
        <dbReference type="Proteomes" id="UP000199514"/>
    </source>
</evidence>
<evidence type="ECO:0000259" key="3">
    <source>
        <dbReference type="Pfam" id="PF12804"/>
    </source>
</evidence>
<organism evidence="4 5">
    <name type="scientific">Flexibacter flexilis DSM 6793</name>
    <dbReference type="NCBI Taxonomy" id="927664"/>
    <lineage>
        <taxon>Bacteria</taxon>
        <taxon>Pseudomonadati</taxon>
        <taxon>Bacteroidota</taxon>
        <taxon>Cytophagia</taxon>
        <taxon>Cytophagales</taxon>
        <taxon>Flexibacteraceae</taxon>
        <taxon>Flexibacter</taxon>
    </lineage>
</organism>
<evidence type="ECO:0000313" key="4">
    <source>
        <dbReference type="EMBL" id="SFC17407.1"/>
    </source>
</evidence>
<dbReference type="AlphaFoldDB" id="A0A1I1H028"/>
<accession>A0A1I1H028</accession>
<dbReference type="OrthoDB" id="9784180at2"/>
<dbReference type="PANTHER" id="PTHR43584:SF8">
    <property type="entry name" value="N-ACETYLMURAMATE ALPHA-1-PHOSPHATE URIDYLYLTRANSFERASE"/>
    <property type="match status" value="1"/>
</dbReference>
<proteinExistence type="predicted"/>
<gene>
    <name evidence="4" type="ORF">SAMN05421780_103160</name>
</gene>
<sequence>MQIIIPLSGEGSRFVRAGYKDIKPLIPVHGKPIIEWVCNLFPNEDNFLFVVREEHVNTTPVVETLQRLKPTAQIRTVKGEKSGPAGSIVKVLDAIDDNEPCIVSYCDYFQDWDYEDFKKTVLADGCEGAIPCYTGFHPHLLPAINLYASCKTDENGYLTEIREKFAWNADKKLDKHSSGMYYFKSGALLKKYYQQQIAEDVNLNGEYYASLTYNLLVRDGLKVLVYDKIPHFCQWGTPQDLEEYNYWSEIFESLALKPQGH</sequence>
<feature type="domain" description="MobA-like NTP transferase" evidence="3">
    <location>
        <begin position="8"/>
        <end position="141"/>
    </location>
</feature>
<dbReference type="InterPro" id="IPR050065">
    <property type="entry name" value="GlmU-like"/>
</dbReference>
<dbReference type="STRING" id="927664.SAMN05421780_103160"/>
<evidence type="ECO:0000256" key="2">
    <source>
        <dbReference type="ARBA" id="ARBA00022695"/>
    </source>
</evidence>
<keyword evidence="2" id="KW-0548">Nucleotidyltransferase</keyword>